<evidence type="ECO:0000313" key="1">
    <source>
        <dbReference type="EMBL" id="GDH60491.1"/>
    </source>
</evidence>
<evidence type="ECO:0000313" key="2">
    <source>
        <dbReference type="Proteomes" id="UP000303027"/>
    </source>
</evidence>
<evidence type="ECO:0008006" key="3">
    <source>
        <dbReference type="Google" id="ProtNLM"/>
    </source>
</evidence>
<dbReference type="InterPro" id="IPR009057">
    <property type="entry name" value="Homeodomain-like_sf"/>
</dbReference>
<comment type="caution">
    <text evidence="1">The sequence shown here is derived from an EMBL/GenBank/DDBJ whole genome shotgun (WGS) entry which is preliminary data.</text>
</comment>
<gene>
    <name evidence="1" type="ORF">BvCmsKKP061_04629</name>
</gene>
<dbReference type="Proteomes" id="UP000303027">
    <property type="component" value="Unassembled WGS sequence"/>
</dbReference>
<dbReference type="SUPFAM" id="SSF46689">
    <property type="entry name" value="Homeodomain-like"/>
    <property type="match status" value="1"/>
</dbReference>
<organism evidence="1 2">
    <name type="scientific">Escherichia coli</name>
    <dbReference type="NCBI Taxonomy" id="562"/>
    <lineage>
        <taxon>Bacteria</taxon>
        <taxon>Pseudomonadati</taxon>
        <taxon>Pseudomonadota</taxon>
        <taxon>Gammaproteobacteria</taxon>
        <taxon>Enterobacterales</taxon>
        <taxon>Enterobacteriaceae</taxon>
        <taxon>Escherichia</taxon>
    </lineage>
</organism>
<proteinExistence type="predicted"/>
<dbReference type="AlphaFoldDB" id="A0A4C9HNL2"/>
<dbReference type="EMBL" id="BFXY01000153">
    <property type="protein sequence ID" value="GDH60491.1"/>
    <property type="molecule type" value="Genomic_DNA"/>
</dbReference>
<name>A0A4C9HNL2_ECOLX</name>
<reference evidence="1 2" key="1">
    <citation type="submission" date="2018-04" db="EMBL/GenBank/DDBJ databases">
        <title>Large scale genomics of bovine and human commensal E. coli to reveal the emerging process of EHEC.</title>
        <authorList>
            <person name="Arimizu Y."/>
            <person name="Ogura Y."/>
        </authorList>
    </citation>
    <scope>NUCLEOTIDE SEQUENCE [LARGE SCALE GENOMIC DNA]</scope>
    <source>
        <strain evidence="1 2">KK-P061</strain>
    </source>
</reference>
<sequence>MKKWVRAEILILRQCAGTMTVECIGMLIGRSEAAVRTKARELGISMMLRGDYHQSAKYPQSDIELARQLHQRGVSRREIARKFGMPLRTVNNYVYFDRRVSA</sequence>
<accession>A0A4C9HNL2</accession>
<dbReference type="Gene3D" id="1.10.10.60">
    <property type="entry name" value="Homeodomain-like"/>
    <property type="match status" value="1"/>
</dbReference>
<protein>
    <recommendedName>
        <fullName evidence="3">DNA-binding protein</fullName>
    </recommendedName>
</protein>